<comment type="caution">
    <text evidence="1">The sequence shown here is derived from an EMBL/GenBank/DDBJ whole genome shotgun (WGS) entry which is preliminary data.</text>
</comment>
<sequence>MAAVEESLAAHLKPSYCPPNRQGHFFASYASYEAVSVVDQWSRGILAFPSQDQGYTQRFSYLAFWDEAPVIFPGRLVERGLSLQDDPNRRLFNRQWEPILIAIETS</sequence>
<dbReference type="EMBL" id="JAWDJR010000024">
    <property type="protein sequence ID" value="KAK9952783.1"/>
    <property type="molecule type" value="Genomic_DNA"/>
</dbReference>
<protein>
    <recommendedName>
        <fullName evidence="3">RES domain-containing protein</fullName>
    </recommendedName>
</protein>
<gene>
    <name evidence="1" type="ORF">ABG768_018590</name>
</gene>
<keyword evidence="2" id="KW-1185">Reference proteome</keyword>
<name>A0AAW1YW54_CULAL</name>
<organism evidence="1 2">
    <name type="scientific">Culter alburnus</name>
    <name type="common">Topmouth culter</name>
    <dbReference type="NCBI Taxonomy" id="194366"/>
    <lineage>
        <taxon>Eukaryota</taxon>
        <taxon>Metazoa</taxon>
        <taxon>Chordata</taxon>
        <taxon>Craniata</taxon>
        <taxon>Vertebrata</taxon>
        <taxon>Euteleostomi</taxon>
        <taxon>Actinopterygii</taxon>
        <taxon>Neopterygii</taxon>
        <taxon>Teleostei</taxon>
        <taxon>Ostariophysi</taxon>
        <taxon>Cypriniformes</taxon>
        <taxon>Xenocyprididae</taxon>
        <taxon>Xenocypridinae</taxon>
        <taxon>Culter</taxon>
    </lineage>
</organism>
<proteinExistence type="predicted"/>
<dbReference type="Proteomes" id="UP001479290">
    <property type="component" value="Unassembled WGS sequence"/>
</dbReference>
<accession>A0AAW1YW54</accession>
<evidence type="ECO:0000313" key="1">
    <source>
        <dbReference type="EMBL" id="KAK9952783.1"/>
    </source>
</evidence>
<evidence type="ECO:0008006" key="3">
    <source>
        <dbReference type="Google" id="ProtNLM"/>
    </source>
</evidence>
<dbReference type="AlphaFoldDB" id="A0AAW1YW54"/>
<reference evidence="1 2" key="1">
    <citation type="submission" date="2024-05" db="EMBL/GenBank/DDBJ databases">
        <title>A high-quality chromosomal-level genome assembly of Topmouth culter (Culter alburnus).</title>
        <authorList>
            <person name="Zhao H."/>
        </authorList>
    </citation>
    <scope>NUCLEOTIDE SEQUENCE [LARGE SCALE GENOMIC DNA]</scope>
    <source>
        <strain evidence="1">CATC2023</strain>
        <tissue evidence="1">Muscle</tissue>
    </source>
</reference>
<evidence type="ECO:0000313" key="2">
    <source>
        <dbReference type="Proteomes" id="UP001479290"/>
    </source>
</evidence>